<keyword evidence="2 6" id="KW-0699">rRNA-binding</keyword>
<gene>
    <name evidence="6" type="primary">rplW</name>
    <name evidence="8" type="ORF">HNR50_003897</name>
</gene>
<dbReference type="Pfam" id="PF00276">
    <property type="entry name" value="Ribosomal_L23"/>
    <property type="match status" value="1"/>
</dbReference>
<sequence length="104" mass="11664">MKADQIIIEPILTEKSNIMREEECKKYVFKVDKRANKIQVMRAVGELFSVKPVSCNIVNVSGKRKAILPVSASTYRRGYGRTASWKKAIVTLASGEKIDKFEGA</sequence>
<evidence type="ECO:0000256" key="7">
    <source>
        <dbReference type="RuleBase" id="RU003934"/>
    </source>
</evidence>
<dbReference type="HAMAP" id="MF_01369_B">
    <property type="entry name" value="Ribosomal_uL23_B"/>
    <property type="match status" value="1"/>
</dbReference>
<evidence type="ECO:0000256" key="2">
    <source>
        <dbReference type="ARBA" id="ARBA00022730"/>
    </source>
</evidence>
<evidence type="ECO:0000313" key="8">
    <source>
        <dbReference type="EMBL" id="MBB6482208.1"/>
    </source>
</evidence>
<evidence type="ECO:0000256" key="6">
    <source>
        <dbReference type="HAMAP-Rule" id="MF_01369"/>
    </source>
</evidence>
<keyword evidence="5 6" id="KW-0687">Ribonucleoprotein</keyword>
<dbReference type="InterPro" id="IPR001014">
    <property type="entry name" value="Ribosomal_uL23_CS"/>
</dbReference>
<dbReference type="InterPro" id="IPR012677">
    <property type="entry name" value="Nucleotide-bd_a/b_plait_sf"/>
</dbReference>
<dbReference type="PROSITE" id="PS00050">
    <property type="entry name" value="RIBOSOMAL_L23"/>
    <property type="match status" value="1"/>
</dbReference>
<comment type="similarity">
    <text evidence="1 6 7">Belongs to the universal ribosomal protein uL23 family.</text>
</comment>
<dbReference type="GO" id="GO:0019843">
    <property type="term" value="F:rRNA binding"/>
    <property type="evidence" value="ECO:0007669"/>
    <property type="project" value="UniProtKB-UniRule"/>
</dbReference>
<dbReference type="GO" id="GO:0005840">
    <property type="term" value="C:ribosome"/>
    <property type="evidence" value="ECO:0007669"/>
    <property type="project" value="UniProtKB-KW"/>
</dbReference>
<comment type="caution">
    <text evidence="8">The sequence shown here is derived from an EMBL/GenBank/DDBJ whole genome shotgun (WGS) entry which is preliminary data.</text>
</comment>
<dbReference type="NCBIfam" id="NF004363">
    <property type="entry name" value="PRK05738.2-4"/>
    <property type="match status" value="1"/>
</dbReference>
<dbReference type="InterPro" id="IPR012678">
    <property type="entry name" value="Ribosomal_uL23/eL15/eS24_sf"/>
</dbReference>
<dbReference type="GO" id="GO:0003735">
    <property type="term" value="F:structural constituent of ribosome"/>
    <property type="evidence" value="ECO:0007669"/>
    <property type="project" value="InterPro"/>
</dbReference>
<dbReference type="Proteomes" id="UP000587760">
    <property type="component" value="Unassembled WGS sequence"/>
</dbReference>
<evidence type="ECO:0000313" key="9">
    <source>
        <dbReference type="Proteomes" id="UP000587760"/>
    </source>
</evidence>
<dbReference type="SUPFAM" id="SSF54189">
    <property type="entry name" value="Ribosomal proteins S24e, L23 and L15e"/>
    <property type="match status" value="1"/>
</dbReference>
<dbReference type="InterPro" id="IPR013025">
    <property type="entry name" value="Ribosomal_uL23-like"/>
</dbReference>
<keyword evidence="3 6" id="KW-0694">RNA-binding</keyword>
<dbReference type="AlphaFoldDB" id="A0A841RI47"/>
<dbReference type="RefSeq" id="WP_184748442.1">
    <property type="nucleotide sequence ID" value="NZ_JACHGJ010000010.1"/>
</dbReference>
<evidence type="ECO:0000256" key="4">
    <source>
        <dbReference type="ARBA" id="ARBA00022980"/>
    </source>
</evidence>
<dbReference type="GO" id="GO:0006412">
    <property type="term" value="P:translation"/>
    <property type="evidence" value="ECO:0007669"/>
    <property type="project" value="UniProtKB-UniRule"/>
</dbReference>
<dbReference type="GO" id="GO:1990904">
    <property type="term" value="C:ribonucleoprotein complex"/>
    <property type="evidence" value="ECO:0007669"/>
    <property type="project" value="UniProtKB-KW"/>
</dbReference>
<keyword evidence="9" id="KW-1185">Reference proteome</keyword>
<reference evidence="8 9" key="1">
    <citation type="submission" date="2020-08" db="EMBL/GenBank/DDBJ databases">
        <title>Genomic Encyclopedia of Type Strains, Phase IV (KMG-IV): sequencing the most valuable type-strain genomes for metagenomic binning, comparative biology and taxonomic classification.</title>
        <authorList>
            <person name="Goeker M."/>
        </authorList>
    </citation>
    <scope>NUCLEOTIDE SEQUENCE [LARGE SCALE GENOMIC DNA]</scope>
    <source>
        <strain evidence="8 9">DSM 2461</strain>
    </source>
</reference>
<comment type="function">
    <text evidence="6">One of the early assembly proteins it binds 23S rRNA. One of the proteins that surrounds the polypeptide exit tunnel on the outside of the ribosome. Forms the main docking site for trigger factor binding to the ribosome.</text>
</comment>
<accession>A0A841RI47</accession>
<keyword evidence="4 6" id="KW-0689">Ribosomal protein</keyword>
<dbReference type="EMBL" id="JACHGJ010000010">
    <property type="protein sequence ID" value="MBB6482208.1"/>
    <property type="molecule type" value="Genomic_DNA"/>
</dbReference>
<evidence type="ECO:0000256" key="3">
    <source>
        <dbReference type="ARBA" id="ARBA00022884"/>
    </source>
</evidence>
<evidence type="ECO:0000256" key="1">
    <source>
        <dbReference type="ARBA" id="ARBA00006700"/>
    </source>
</evidence>
<name>A0A841RI47_9SPIO</name>
<dbReference type="Gene3D" id="3.30.70.330">
    <property type="match status" value="1"/>
</dbReference>
<proteinExistence type="inferred from homology"/>
<comment type="subunit">
    <text evidence="6">Part of the 50S ribosomal subunit. Contacts protein L29, and trigger factor when it is bound to the ribosome.</text>
</comment>
<evidence type="ECO:0000256" key="5">
    <source>
        <dbReference type="ARBA" id="ARBA00023274"/>
    </source>
</evidence>
<protein>
    <recommendedName>
        <fullName evidence="6">Large ribosomal subunit protein uL23</fullName>
    </recommendedName>
</protein>
<organism evidence="8 9">
    <name type="scientific">Spirochaeta isovalerica</name>
    <dbReference type="NCBI Taxonomy" id="150"/>
    <lineage>
        <taxon>Bacteria</taxon>
        <taxon>Pseudomonadati</taxon>
        <taxon>Spirochaetota</taxon>
        <taxon>Spirochaetia</taxon>
        <taxon>Spirochaetales</taxon>
        <taxon>Spirochaetaceae</taxon>
        <taxon>Spirochaeta</taxon>
    </lineage>
</organism>